<feature type="region of interest" description="Disordered" evidence="1">
    <location>
        <begin position="32"/>
        <end position="86"/>
    </location>
</feature>
<evidence type="ECO:0000256" key="1">
    <source>
        <dbReference type="SAM" id="MobiDB-lite"/>
    </source>
</evidence>
<dbReference type="AlphaFoldDB" id="A0A251PXB0"/>
<dbReference type="EMBL" id="CM007653">
    <property type="protein sequence ID" value="ONI16206.1"/>
    <property type="molecule type" value="Genomic_DNA"/>
</dbReference>
<gene>
    <name evidence="3" type="ORF">PRUPE_3G084700</name>
</gene>
<feature type="chain" id="PRO_5012806667" description="Secreted protein" evidence="2">
    <location>
        <begin position="17"/>
        <end position="98"/>
    </location>
</feature>
<accession>A0A251PXB0</accession>
<keyword evidence="2" id="KW-0732">Signal</keyword>
<feature type="signal peptide" evidence="2">
    <location>
        <begin position="1"/>
        <end position="16"/>
    </location>
</feature>
<feature type="compositionally biased region" description="Basic residues" evidence="1">
    <location>
        <begin position="63"/>
        <end position="73"/>
    </location>
</feature>
<reference evidence="3 4" key="1">
    <citation type="journal article" date="2013" name="Nat. Genet.">
        <title>The high-quality draft genome of peach (Prunus persica) identifies unique patterns of genetic diversity, domestication and genome evolution.</title>
        <authorList>
            <consortium name="International Peach Genome Initiative"/>
            <person name="Verde I."/>
            <person name="Abbott A.G."/>
            <person name="Scalabrin S."/>
            <person name="Jung S."/>
            <person name="Shu S."/>
            <person name="Marroni F."/>
            <person name="Zhebentyayeva T."/>
            <person name="Dettori M.T."/>
            <person name="Grimwood J."/>
            <person name="Cattonaro F."/>
            <person name="Zuccolo A."/>
            <person name="Rossini L."/>
            <person name="Jenkins J."/>
            <person name="Vendramin E."/>
            <person name="Meisel L.A."/>
            <person name="Decroocq V."/>
            <person name="Sosinski B."/>
            <person name="Prochnik S."/>
            <person name="Mitros T."/>
            <person name="Policriti A."/>
            <person name="Cipriani G."/>
            <person name="Dondini L."/>
            <person name="Ficklin S."/>
            <person name="Goodstein D.M."/>
            <person name="Xuan P."/>
            <person name="Del Fabbro C."/>
            <person name="Aramini V."/>
            <person name="Copetti D."/>
            <person name="Gonzalez S."/>
            <person name="Horner D.S."/>
            <person name="Falchi R."/>
            <person name="Lucas S."/>
            <person name="Mica E."/>
            <person name="Maldonado J."/>
            <person name="Lazzari B."/>
            <person name="Bielenberg D."/>
            <person name="Pirona R."/>
            <person name="Miculan M."/>
            <person name="Barakat A."/>
            <person name="Testolin R."/>
            <person name="Stella A."/>
            <person name="Tartarini S."/>
            <person name="Tonutti P."/>
            <person name="Arus P."/>
            <person name="Orellana A."/>
            <person name="Wells C."/>
            <person name="Main D."/>
            <person name="Vizzotto G."/>
            <person name="Silva H."/>
            <person name="Salamini F."/>
            <person name="Schmutz J."/>
            <person name="Morgante M."/>
            <person name="Rokhsar D.S."/>
        </authorList>
    </citation>
    <scope>NUCLEOTIDE SEQUENCE [LARGE SCALE GENOMIC DNA]</scope>
    <source>
        <strain evidence="4">cv. Nemared</strain>
    </source>
</reference>
<proteinExistence type="predicted"/>
<feature type="compositionally biased region" description="Basic and acidic residues" evidence="1">
    <location>
        <begin position="75"/>
        <end position="86"/>
    </location>
</feature>
<evidence type="ECO:0000256" key="2">
    <source>
        <dbReference type="SAM" id="SignalP"/>
    </source>
</evidence>
<keyword evidence="4" id="KW-1185">Reference proteome</keyword>
<dbReference type="Gramene" id="ONI16206">
    <property type="protein sequence ID" value="ONI16206"/>
    <property type="gene ID" value="PRUPE_3G084700"/>
</dbReference>
<evidence type="ECO:0000313" key="3">
    <source>
        <dbReference type="EMBL" id="ONI16206.1"/>
    </source>
</evidence>
<dbReference type="Proteomes" id="UP000006882">
    <property type="component" value="Chromosome G3"/>
</dbReference>
<evidence type="ECO:0008006" key="5">
    <source>
        <dbReference type="Google" id="ProtNLM"/>
    </source>
</evidence>
<protein>
    <recommendedName>
        <fullName evidence="5">Secreted protein</fullName>
    </recommendedName>
</protein>
<evidence type="ECO:0000313" key="4">
    <source>
        <dbReference type="Proteomes" id="UP000006882"/>
    </source>
</evidence>
<organism evidence="3 4">
    <name type="scientific">Prunus persica</name>
    <name type="common">Peach</name>
    <name type="synonym">Amygdalus persica</name>
    <dbReference type="NCBI Taxonomy" id="3760"/>
    <lineage>
        <taxon>Eukaryota</taxon>
        <taxon>Viridiplantae</taxon>
        <taxon>Streptophyta</taxon>
        <taxon>Embryophyta</taxon>
        <taxon>Tracheophyta</taxon>
        <taxon>Spermatophyta</taxon>
        <taxon>Magnoliopsida</taxon>
        <taxon>eudicotyledons</taxon>
        <taxon>Gunneridae</taxon>
        <taxon>Pentapetalae</taxon>
        <taxon>rosids</taxon>
        <taxon>fabids</taxon>
        <taxon>Rosales</taxon>
        <taxon>Rosaceae</taxon>
        <taxon>Amygdaloideae</taxon>
        <taxon>Amygdaleae</taxon>
        <taxon>Prunus</taxon>
    </lineage>
</organism>
<feature type="compositionally biased region" description="Polar residues" evidence="1">
    <location>
        <begin position="32"/>
        <end position="44"/>
    </location>
</feature>
<name>A0A251PXB0_PRUPE</name>
<sequence length="98" mass="11139">MCFYLLFFPSPGLVAAVGTLTVDAYATSYYSWSHSKNNNSQPTESGGDVEEHGHVLATGGHIGHCRALRRTRKPASVEEREREREREREELKGWYQLI</sequence>